<feature type="transmembrane region" description="Helical" evidence="8">
    <location>
        <begin position="98"/>
        <end position="119"/>
    </location>
</feature>
<dbReference type="AlphaFoldDB" id="A0A7Y0E093"/>
<dbReference type="GO" id="GO:0009103">
    <property type="term" value="P:lipopolysaccharide biosynthetic process"/>
    <property type="evidence" value="ECO:0007669"/>
    <property type="project" value="TreeGrafter"/>
</dbReference>
<feature type="binding site" evidence="7">
    <location>
        <position position="150"/>
    </location>
    <ligand>
        <name>Mg(2+)</name>
        <dbReference type="ChEBI" id="CHEBI:18420"/>
    </ligand>
</feature>
<evidence type="ECO:0008006" key="11">
    <source>
        <dbReference type="Google" id="ProtNLM"/>
    </source>
</evidence>
<feature type="binding site" evidence="7">
    <location>
        <position position="211"/>
    </location>
    <ligand>
        <name>Mg(2+)</name>
        <dbReference type="ChEBI" id="CHEBI:18420"/>
    </ligand>
</feature>
<evidence type="ECO:0000256" key="5">
    <source>
        <dbReference type="ARBA" id="ARBA00022989"/>
    </source>
</evidence>
<dbReference type="GO" id="GO:0071555">
    <property type="term" value="P:cell wall organization"/>
    <property type="evidence" value="ECO:0007669"/>
    <property type="project" value="TreeGrafter"/>
</dbReference>
<evidence type="ECO:0000256" key="4">
    <source>
        <dbReference type="ARBA" id="ARBA00022692"/>
    </source>
</evidence>
<keyword evidence="6 8" id="KW-0472">Membrane</keyword>
<dbReference type="PANTHER" id="PTHR22926">
    <property type="entry name" value="PHOSPHO-N-ACETYLMURAMOYL-PENTAPEPTIDE-TRANSFERASE"/>
    <property type="match status" value="1"/>
</dbReference>
<dbReference type="InterPro" id="IPR000715">
    <property type="entry name" value="Glycosyl_transferase_4"/>
</dbReference>
<dbReference type="PANTHER" id="PTHR22926:SF3">
    <property type="entry name" value="UNDECAPRENYL-PHOSPHATE ALPHA-N-ACETYLGLUCOSAMINYL 1-PHOSPHATE TRANSFERASE"/>
    <property type="match status" value="1"/>
</dbReference>
<dbReference type="GO" id="GO:0016780">
    <property type="term" value="F:phosphotransferase activity, for other substituted phosphate groups"/>
    <property type="evidence" value="ECO:0007669"/>
    <property type="project" value="InterPro"/>
</dbReference>
<feature type="transmembrane region" description="Helical" evidence="8">
    <location>
        <begin position="48"/>
        <end position="67"/>
    </location>
</feature>
<dbReference type="GO" id="GO:0005886">
    <property type="term" value="C:plasma membrane"/>
    <property type="evidence" value="ECO:0007669"/>
    <property type="project" value="UniProtKB-SubCell"/>
</dbReference>
<keyword evidence="7" id="KW-0460">Magnesium</keyword>
<feature type="transmembrane region" description="Helical" evidence="8">
    <location>
        <begin position="292"/>
        <end position="309"/>
    </location>
</feature>
<organism evidence="9 10">
    <name type="scientific">Pacificispira spongiicola</name>
    <dbReference type="NCBI Taxonomy" id="2729598"/>
    <lineage>
        <taxon>Bacteria</taxon>
        <taxon>Pseudomonadati</taxon>
        <taxon>Pseudomonadota</taxon>
        <taxon>Alphaproteobacteria</taxon>
        <taxon>Rhodospirillales</taxon>
        <taxon>Rhodospirillaceae</taxon>
        <taxon>Pacificispira</taxon>
    </lineage>
</organism>
<comment type="cofactor">
    <cofactor evidence="7">
        <name>Mg(2+)</name>
        <dbReference type="ChEBI" id="CHEBI:18420"/>
    </cofactor>
</comment>
<reference evidence="9 10" key="1">
    <citation type="submission" date="2020-04" db="EMBL/GenBank/DDBJ databases">
        <title>Rhodospirillaceae bacterium KN72 isolated from deep sea.</title>
        <authorList>
            <person name="Zhang D.-C."/>
        </authorList>
    </citation>
    <scope>NUCLEOTIDE SEQUENCE [LARGE SCALE GENOMIC DNA]</scope>
    <source>
        <strain evidence="9 10">KN72</strain>
    </source>
</reference>
<protein>
    <recommendedName>
        <fullName evidence="11">Glycosyl transferase</fullName>
    </recommendedName>
</protein>
<dbReference type="GO" id="GO:0046872">
    <property type="term" value="F:metal ion binding"/>
    <property type="evidence" value="ECO:0007669"/>
    <property type="project" value="UniProtKB-KW"/>
</dbReference>
<evidence type="ECO:0000256" key="8">
    <source>
        <dbReference type="SAM" id="Phobius"/>
    </source>
</evidence>
<sequence length="334" mass="35399">MAFWIGYSLCLALLGVGVTGAVLRWLQHRAILDAPNDRSNHDIPTPRGGGLAVCITVAIGWIVLALIQPVGLAGLHPAVIAAVGALALLSWIDDLKTLGAAVRFPAHLIACAVGVWVLSEQGPIFQGLLPEWLDAVAAILLWAGFLNFYNFMDGIDGITGVETLGIGLGLAVLAVLLPDSGLPVAAPLTMAAAALGFLVWNWPPAKLFLGDVGSVPLGYCLGWFLLLLAAHGYWAPALILPAYYLADAGITLLRRAARLEKVWQAHREHFYQKAVADRMAGGADRTRAHRHVSAAILCTNAGLIALSVLSLTQTWVALGGAAVLVGGLLWWMRR</sequence>
<feature type="transmembrane region" description="Helical" evidence="8">
    <location>
        <begin position="74"/>
        <end position="92"/>
    </location>
</feature>
<keyword evidence="7" id="KW-0479">Metal-binding</keyword>
<dbReference type="EMBL" id="JABBNT010000003">
    <property type="protein sequence ID" value="NMM44854.1"/>
    <property type="molecule type" value="Genomic_DNA"/>
</dbReference>
<dbReference type="Proteomes" id="UP000539372">
    <property type="component" value="Unassembled WGS sequence"/>
</dbReference>
<evidence type="ECO:0000256" key="1">
    <source>
        <dbReference type="ARBA" id="ARBA00004651"/>
    </source>
</evidence>
<evidence type="ECO:0000256" key="6">
    <source>
        <dbReference type="ARBA" id="ARBA00023136"/>
    </source>
</evidence>
<keyword evidence="2" id="KW-1003">Cell membrane</keyword>
<dbReference type="CDD" id="cd06854">
    <property type="entry name" value="GT_WbpL_WbcO_like"/>
    <property type="match status" value="1"/>
</dbReference>
<feature type="transmembrane region" description="Helical" evidence="8">
    <location>
        <begin position="223"/>
        <end position="246"/>
    </location>
</feature>
<proteinExistence type="predicted"/>
<keyword evidence="5 8" id="KW-1133">Transmembrane helix</keyword>
<name>A0A7Y0E093_9PROT</name>
<gene>
    <name evidence="9" type="ORF">HH303_10230</name>
</gene>
<evidence type="ECO:0000313" key="9">
    <source>
        <dbReference type="EMBL" id="NMM44854.1"/>
    </source>
</evidence>
<evidence type="ECO:0000256" key="7">
    <source>
        <dbReference type="PIRSR" id="PIRSR600715-1"/>
    </source>
</evidence>
<feature type="transmembrane region" description="Helical" evidence="8">
    <location>
        <begin position="158"/>
        <end position="177"/>
    </location>
</feature>
<keyword evidence="10" id="KW-1185">Reference proteome</keyword>
<keyword evidence="3" id="KW-0808">Transferase</keyword>
<feature type="transmembrane region" description="Helical" evidence="8">
    <location>
        <begin position="184"/>
        <end position="203"/>
    </location>
</feature>
<accession>A0A7Y0E093</accession>
<feature type="transmembrane region" description="Helical" evidence="8">
    <location>
        <begin position="315"/>
        <end position="332"/>
    </location>
</feature>
<evidence type="ECO:0000313" key="10">
    <source>
        <dbReference type="Proteomes" id="UP000539372"/>
    </source>
</evidence>
<dbReference type="GO" id="GO:0044038">
    <property type="term" value="P:cell wall macromolecule biosynthetic process"/>
    <property type="evidence" value="ECO:0007669"/>
    <property type="project" value="TreeGrafter"/>
</dbReference>
<evidence type="ECO:0000256" key="3">
    <source>
        <dbReference type="ARBA" id="ARBA00022679"/>
    </source>
</evidence>
<evidence type="ECO:0000256" key="2">
    <source>
        <dbReference type="ARBA" id="ARBA00022475"/>
    </source>
</evidence>
<dbReference type="Pfam" id="PF00953">
    <property type="entry name" value="Glycos_transf_4"/>
    <property type="match status" value="1"/>
</dbReference>
<feature type="transmembrane region" description="Helical" evidence="8">
    <location>
        <begin position="131"/>
        <end position="152"/>
    </location>
</feature>
<dbReference type="RefSeq" id="WP_169625243.1">
    <property type="nucleotide sequence ID" value="NZ_JABBNT010000003.1"/>
</dbReference>
<comment type="caution">
    <text evidence="9">The sequence shown here is derived from an EMBL/GenBank/DDBJ whole genome shotgun (WGS) entry which is preliminary data.</text>
</comment>
<keyword evidence="4 8" id="KW-0812">Transmembrane</keyword>
<comment type="subcellular location">
    <subcellularLocation>
        <location evidence="1">Cell membrane</location>
        <topology evidence="1">Multi-pass membrane protein</topology>
    </subcellularLocation>
</comment>